<dbReference type="Gene3D" id="1.20.1250.20">
    <property type="entry name" value="MFS general substrate transporter like domains"/>
    <property type="match status" value="1"/>
</dbReference>
<feature type="transmembrane region" description="Helical" evidence="5">
    <location>
        <begin position="48"/>
        <end position="69"/>
    </location>
</feature>
<evidence type="ECO:0000256" key="2">
    <source>
        <dbReference type="ARBA" id="ARBA00022692"/>
    </source>
</evidence>
<evidence type="ECO:0000256" key="3">
    <source>
        <dbReference type="ARBA" id="ARBA00022989"/>
    </source>
</evidence>
<accession>A0A2J7YP46</accession>
<comment type="subcellular location">
    <subcellularLocation>
        <location evidence="1">Membrane</location>
        <topology evidence="1">Multi-pass membrane protein</topology>
    </subcellularLocation>
</comment>
<proteinExistence type="predicted"/>
<dbReference type="PANTHER" id="PTHR23514">
    <property type="entry name" value="BYPASS OF STOP CODON PROTEIN 6"/>
    <property type="match status" value="1"/>
</dbReference>
<dbReference type="InterPro" id="IPR051788">
    <property type="entry name" value="MFS_Transporter"/>
</dbReference>
<feature type="transmembrane region" description="Helical" evidence="5">
    <location>
        <begin position="81"/>
        <end position="101"/>
    </location>
</feature>
<evidence type="ECO:0000256" key="4">
    <source>
        <dbReference type="ARBA" id="ARBA00023136"/>
    </source>
</evidence>
<dbReference type="SUPFAM" id="SSF103473">
    <property type="entry name" value="MFS general substrate transporter"/>
    <property type="match status" value="1"/>
</dbReference>
<dbReference type="EMBL" id="LJIW01000002">
    <property type="protein sequence ID" value="PNG89786.1"/>
    <property type="molecule type" value="Genomic_DNA"/>
</dbReference>
<evidence type="ECO:0008006" key="8">
    <source>
        <dbReference type="Google" id="ProtNLM"/>
    </source>
</evidence>
<sequence length="234" mass="22967">MGAVGLAGVVTALVSARGLLPTAMTPATTTAEGEGAQSRKRRSAPGRIRVLAALAATVMLSEGAANGWSAVHLKDILGGPAGTAAVGYGTYAAATAGPLLADRVSDRSGPMAVLRYGTVTAAVGITIVAVSPWIWAAFAGWALCGPGLSGRVPKLFSTAGRAAPSAASASVSRVAGLGCLGMCSGPAVIGRPTHLVALNHALLLLTLLCAGAAAAAGLLRTASGHTREAARSSH</sequence>
<dbReference type="InterPro" id="IPR036259">
    <property type="entry name" value="MFS_trans_sf"/>
</dbReference>
<comment type="caution">
    <text evidence="6">The sequence shown here is derived from an EMBL/GenBank/DDBJ whole genome shotgun (WGS) entry which is preliminary data.</text>
</comment>
<evidence type="ECO:0000313" key="7">
    <source>
        <dbReference type="Proteomes" id="UP000236520"/>
    </source>
</evidence>
<dbReference type="Proteomes" id="UP000236520">
    <property type="component" value="Unassembled WGS sequence"/>
</dbReference>
<evidence type="ECO:0000256" key="5">
    <source>
        <dbReference type="SAM" id="Phobius"/>
    </source>
</evidence>
<feature type="transmembrane region" description="Helical" evidence="5">
    <location>
        <begin position="201"/>
        <end position="219"/>
    </location>
</feature>
<feature type="transmembrane region" description="Helical" evidence="5">
    <location>
        <begin position="113"/>
        <end position="135"/>
    </location>
</feature>
<dbReference type="GO" id="GO:0016020">
    <property type="term" value="C:membrane"/>
    <property type="evidence" value="ECO:0007669"/>
    <property type="project" value="UniProtKB-SubCell"/>
</dbReference>
<reference evidence="6 7" key="1">
    <citation type="submission" date="2015-09" db="EMBL/GenBank/DDBJ databases">
        <title>Genome sequence, genome mining and natural product profiling of a biocontrol bacterium Streptomyces malaysiensis F913.</title>
        <authorList>
            <person name="Xu Y."/>
            <person name="Wei J."/>
            <person name="Xie J."/>
            <person name="Li T."/>
            <person name="Zhou Z."/>
        </authorList>
    </citation>
    <scope>NUCLEOTIDE SEQUENCE [LARGE SCALE GENOMIC DNA]</scope>
    <source>
        <strain evidence="6 7">F913</strain>
    </source>
</reference>
<evidence type="ECO:0000256" key="1">
    <source>
        <dbReference type="ARBA" id="ARBA00004141"/>
    </source>
</evidence>
<gene>
    <name evidence="6" type="ORF">SMF913_25251</name>
</gene>
<keyword evidence="4 5" id="KW-0472">Membrane</keyword>
<keyword evidence="3 5" id="KW-1133">Transmembrane helix</keyword>
<keyword evidence="7" id="KW-1185">Reference proteome</keyword>
<keyword evidence="2 5" id="KW-0812">Transmembrane</keyword>
<dbReference type="PANTHER" id="PTHR23514:SF13">
    <property type="entry name" value="INNER MEMBRANE PROTEIN YBJJ"/>
    <property type="match status" value="1"/>
</dbReference>
<dbReference type="AlphaFoldDB" id="A0A2J7YP46"/>
<name>A0A2J7YP46_STRMQ</name>
<protein>
    <recommendedName>
        <fullName evidence="8">MFS transporter</fullName>
    </recommendedName>
</protein>
<evidence type="ECO:0000313" key="6">
    <source>
        <dbReference type="EMBL" id="PNG89786.1"/>
    </source>
</evidence>
<organism evidence="6 7">
    <name type="scientific">Streptomyces malaysiensis</name>
    <dbReference type="NCBI Taxonomy" id="92644"/>
    <lineage>
        <taxon>Bacteria</taxon>
        <taxon>Bacillati</taxon>
        <taxon>Actinomycetota</taxon>
        <taxon>Actinomycetes</taxon>
        <taxon>Kitasatosporales</taxon>
        <taxon>Streptomycetaceae</taxon>
        <taxon>Streptomyces</taxon>
        <taxon>Streptomyces violaceusniger group</taxon>
    </lineage>
</organism>